<evidence type="ECO:0000313" key="8">
    <source>
        <dbReference type="Proteomes" id="UP000784294"/>
    </source>
</evidence>
<dbReference type="EMBL" id="CAAALY010039588">
    <property type="protein sequence ID" value="VEL18997.1"/>
    <property type="molecule type" value="Genomic_DNA"/>
</dbReference>
<feature type="domain" description="Major facilitator superfamily (MFS) profile" evidence="6">
    <location>
        <begin position="1"/>
        <end position="58"/>
    </location>
</feature>
<reference evidence="7" key="1">
    <citation type="submission" date="2018-11" db="EMBL/GenBank/DDBJ databases">
        <authorList>
            <consortium name="Pathogen Informatics"/>
        </authorList>
    </citation>
    <scope>NUCLEOTIDE SEQUENCE</scope>
</reference>
<evidence type="ECO:0000256" key="1">
    <source>
        <dbReference type="ARBA" id="ARBA00004141"/>
    </source>
</evidence>
<keyword evidence="4" id="KW-1133">Transmembrane helix</keyword>
<evidence type="ECO:0000256" key="4">
    <source>
        <dbReference type="ARBA" id="ARBA00022989"/>
    </source>
</evidence>
<dbReference type="GO" id="GO:0005366">
    <property type="term" value="F:myo-inositol:proton symporter activity"/>
    <property type="evidence" value="ECO:0007669"/>
    <property type="project" value="TreeGrafter"/>
</dbReference>
<accession>A0A448WSA4</accession>
<dbReference type="InterPro" id="IPR005828">
    <property type="entry name" value="MFS_sugar_transport-like"/>
</dbReference>
<evidence type="ECO:0000313" key="7">
    <source>
        <dbReference type="EMBL" id="VEL18997.1"/>
    </source>
</evidence>
<evidence type="ECO:0000256" key="5">
    <source>
        <dbReference type="ARBA" id="ARBA00023136"/>
    </source>
</evidence>
<dbReference type="Proteomes" id="UP000784294">
    <property type="component" value="Unassembled WGS sequence"/>
</dbReference>
<dbReference type="PANTHER" id="PTHR48020">
    <property type="entry name" value="PROTON MYO-INOSITOL COTRANSPORTER"/>
    <property type="match status" value="1"/>
</dbReference>
<keyword evidence="8" id="KW-1185">Reference proteome</keyword>
<evidence type="ECO:0000256" key="3">
    <source>
        <dbReference type="ARBA" id="ARBA00022692"/>
    </source>
</evidence>
<proteinExistence type="predicted"/>
<keyword evidence="3" id="KW-0812">Transmembrane</keyword>
<dbReference type="OrthoDB" id="6339427at2759"/>
<protein>
    <recommendedName>
        <fullName evidence="6">Major facilitator superfamily (MFS) profile domain-containing protein</fullName>
    </recommendedName>
</protein>
<evidence type="ECO:0000256" key="2">
    <source>
        <dbReference type="ARBA" id="ARBA00022448"/>
    </source>
</evidence>
<dbReference type="PROSITE" id="PS50850">
    <property type="entry name" value="MFS"/>
    <property type="match status" value="1"/>
</dbReference>
<comment type="subcellular location">
    <subcellularLocation>
        <location evidence="1">Membrane</location>
        <topology evidence="1">Multi-pass membrane protein</topology>
    </subcellularLocation>
</comment>
<comment type="caution">
    <text evidence="7">The sequence shown here is derived from an EMBL/GenBank/DDBJ whole genome shotgun (WGS) entry which is preliminary data.</text>
</comment>
<dbReference type="Gene3D" id="1.20.1250.20">
    <property type="entry name" value="MFS general substrate transporter like domains"/>
    <property type="match status" value="1"/>
</dbReference>
<dbReference type="GO" id="GO:0016324">
    <property type="term" value="C:apical plasma membrane"/>
    <property type="evidence" value="ECO:0007669"/>
    <property type="project" value="TreeGrafter"/>
</dbReference>
<dbReference type="InterPro" id="IPR050814">
    <property type="entry name" value="Myo-inositol_Transporter"/>
</dbReference>
<dbReference type="PANTHER" id="PTHR48020:SF12">
    <property type="entry name" value="PROTON MYO-INOSITOL COTRANSPORTER"/>
    <property type="match status" value="1"/>
</dbReference>
<evidence type="ECO:0000259" key="6">
    <source>
        <dbReference type="PROSITE" id="PS50850"/>
    </source>
</evidence>
<dbReference type="AlphaFoldDB" id="A0A448WSA4"/>
<name>A0A448WSA4_9PLAT</name>
<organism evidence="7 8">
    <name type="scientific">Protopolystoma xenopodis</name>
    <dbReference type="NCBI Taxonomy" id="117903"/>
    <lineage>
        <taxon>Eukaryota</taxon>
        <taxon>Metazoa</taxon>
        <taxon>Spiralia</taxon>
        <taxon>Lophotrochozoa</taxon>
        <taxon>Platyhelminthes</taxon>
        <taxon>Monogenea</taxon>
        <taxon>Polyopisthocotylea</taxon>
        <taxon>Polystomatidea</taxon>
        <taxon>Polystomatidae</taxon>
        <taxon>Protopolystoma</taxon>
    </lineage>
</organism>
<keyword evidence="5" id="KW-0472">Membrane</keyword>
<dbReference type="InterPro" id="IPR036259">
    <property type="entry name" value="MFS_trans_sf"/>
</dbReference>
<keyword evidence="2" id="KW-0813">Transport</keyword>
<dbReference type="Pfam" id="PF00083">
    <property type="entry name" value="Sugar_tr"/>
    <property type="match status" value="1"/>
</dbReference>
<dbReference type="InterPro" id="IPR020846">
    <property type="entry name" value="MFS_dom"/>
</dbReference>
<dbReference type="SUPFAM" id="SSF103473">
    <property type="entry name" value="MFS general substrate transporter"/>
    <property type="match status" value="1"/>
</dbReference>
<gene>
    <name evidence="7" type="ORF">PXEA_LOCUS12437</name>
</gene>
<sequence>MISYLIAFAPGLSPLPWTINSEIYPNWARGQGNAMATAVNWLANLVISLTFLSLMEVK</sequence>